<dbReference type="STRING" id="5627.A0A1C7MDW4"/>
<evidence type="ECO:0000256" key="2">
    <source>
        <dbReference type="PROSITE-ProRule" id="PRU00505"/>
    </source>
</evidence>
<dbReference type="Gene3D" id="6.10.20.40">
    <property type="entry name" value="TEA/ATTS domain"/>
    <property type="match status" value="1"/>
</dbReference>
<dbReference type="PROSITE" id="PS51088">
    <property type="entry name" value="TEA_2"/>
    <property type="match status" value="1"/>
</dbReference>
<feature type="region of interest" description="Disordered" evidence="3">
    <location>
        <begin position="107"/>
        <end position="138"/>
    </location>
</feature>
<dbReference type="EMBL" id="LUGG01000005">
    <property type="protein sequence ID" value="OBZ74579.1"/>
    <property type="molecule type" value="Genomic_DNA"/>
</dbReference>
<feature type="domain" description="TEA" evidence="4">
    <location>
        <begin position="19"/>
        <end position="93"/>
    </location>
</feature>
<dbReference type="InterPro" id="IPR000818">
    <property type="entry name" value="TEA/ATTS_dom"/>
</dbReference>
<name>A0A1C7MDW4_GRIFR</name>
<gene>
    <name evidence="5" type="ORF">A0H81_05099</name>
</gene>
<dbReference type="OMA" id="LAPGYWD"/>
<evidence type="ECO:0000313" key="5">
    <source>
        <dbReference type="EMBL" id="OBZ74579.1"/>
    </source>
</evidence>
<reference evidence="5 6" key="1">
    <citation type="submission" date="2016-03" db="EMBL/GenBank/DDBJ databases">
        <title>Whole genome sequencing of Grifola frondosa 9006-11.</title>
        <authorList>
            <person name="Min B."/>
            <person name="Park H."/>
            <person name="Kim J.-G."/>
            <person name="Cho H."/>
            <person name="Oh Y.-L."/>
            <person name="Kong W.-S."/>
            <person name="Choi I.-G."/>
        </authorList>
    </citation>
    <scope>NUCLEOTIDE SEQUENCE [LARGE SCALE GENOMIC DNA]</scope>
    <source>
        <strain evidence="5 6">9006-11</strain>
    </source>
</reference>
<dbReference type="AlphaFoldDB" id="A0A1C7MDW4"/>
<evidence type="ECO:0000259" key="4">
    <source>
        <dbReference type="PROSITE" id="PS51088"/>
    </source>
</evidence>
<sequence length="403" mass="44086">MSNAFQTIVTERKCWRVTKDKNEVVWPPRLEAALIEGLEKYTPAESKSSRALSRFPNRNKFIARYIYETTGQTRTPKQVGSRIQQLRDTNAGKHILKSLSDRHLEMMHPTRGHDRNEGSSRGASPISVANSEPPSTPKTSHVYINILTDDTVWFPTTPHSVHSLRPEFPSSAAISSFSEARPLRAIDPTVAFTSGSSSPLISSFRVLCNERVVHVEQTHMQILPNAAPVGVVHYTHLVPQFWSYLCSCTDPTPYTIVQEIMCQTELSSSRISSRPLMVVYHFVNASPSTVPIASSSHLSPDDRALSDISADFDSDGDDFAALSAFAHSTGSGSPGSSNFSFSPSPSAADFSSVPPSPLDWTEPADIPWQYFPAPAAPKIPSVDTSYIDIFTSLGSVGTSPYGL</sequence>
<organism evidence="5 6">
    <name type="scientific">Grifola frondosa</name>
    <name type="common">Maitake</name>
    <name type="synonym">Polyporus frondosus</name>
    <dbReference type="NCBI Taxonomy" id="5627"/>
    <lineage>
        <taxon>Eukaryota</taxon>
        <taxon>Fungi</taxon>
        <taxon>Dikarya</taxon>
        <taxon>Basidiomycota</taxon>
        <taxon>Agaricomycotina</taxon>
        <taxon>Agaricomycetes</taxon>
        <taxon>Polyporales</taxon>
        <taxon>Grifolaceae</taxon>
        <taxon>Grifola</taxon>
    </lineage>
</organism>
<dbReference type="OrthoDB" id="10006572at2759"/>
<feature type="compositionally biased region" description="Polar residues" evidence="3">
    <location>
        <begin position="119"/>
        <end position="138"/>
    </location>
</feature>
<protein>
    <recommendedName>
        <fullName evidence="4">TEA domain-containing protein</fullName>
    </recommendedName>
</protein>
<proteinExistence type="inferred from homology"/>
<dbReference type="Pfam" id="PF01285">
    <property type="entry name" value="TEA"/>
    <property type="match status" value="1"/>
</dbReference>
<dbReference type="GO" id="GO:0003700">
    <property type="term" value="F:DNA-binding transcription factor activity"/>
    <property type="evidence" value="ECO:0007669"/>
    <property type="project" value="InterPro"/>
</dbReference>
<comment type="caution">
    <text evidence="5">The sequence shown here is derived from an EMBL/GenBank/DDBJ whole genome shotgun (WGS) entry which is preliminary data.</text>
</comment>
<dbReference type="PRINTS" id="PR00065">
    <property type="entry name" value="TEADOMAIN"/>
</dbReference>
<comment type="similarity">
    <text evidence="1">Belongs to the TEC1 family.</text>
</comment>
<accession>A0A1C7MDW4</accession>
<feature type="compositionally biased region" description="Basic and acidic residues" evidence="3">
    <location>
        <begin position="107"/>
        <end position="118"/>
    </location>
</feature>
<evidence type="ECO:0000313" key="6">
    <source>
        <dbReference type="Proteomes" id="UP000092993"/>
    </source>
</evidence>
<keyword evidence="6" id="KW-1185">Reference proteome</keyword>
<dbReference type="SMART" id="SM00426">
    <property type="entry name" value="TEA"/>
    <property type="match status" value="1"/>
</dbReference>
<evidence type="ECO:0000256" key="1">
    <source>
        <dbReference type="ARBA" id="ARBA00008421"/>
    </source>
</evidence>
<dbReference type="Proteomes" id="UP000092993">
    <property type="component" value="Unassembled WGS sequence"/>
</dbReference>
<dbReference type="InterPro" id="IPR038096">
    <property type="entry name" value="TEA/ATTS_sf"/>
</dbReference>
<feature type="DNA-binding region" description="TEA" evidence="2">
    <location>
        <begin position="19"/>
        <end position="93"/>
    </location>
</feature>
<evidence type="ECO:0000256" key="3">
    <source>
        <dbReference type="SAM" id="MobiDB-lite"/>
    </source>
</evidence>